<accession>A0A644VSF6</accession>
<gene>
    <name evidence="2" type="primary">mrkE_1</name>
    <name evidence="2" type="ORF">SDC9_40416</name>
</gene>
<reference evidence="2" key="1">
    <citation type="submission" date="2019-08" db="EMBL/GenBank/DDBJ databases">
        <authorList>
            <person name="Kucharzyk K."/>
            <person name="Murdoch R.W."/>
            <person name="Higgins S."/>
            <person name="Loffler F."/>
        </authorList>
    </citation>
    <scope>NUCLEOTIDE SEQUENCE</scope>
</reference>
<protein>
    <submittedName>
        <fullName evidence="2">Protein MrkE</fullName>
    </submittedName>
</protein>
<dbReference type="EMBL" id="VSSQ01000421">
    <property type="protein sequence ID" value="MPL94266.1"/>
    <property type="molecule type" value="Genomic_DNA"/>
</dbReference>
<dbReference type="GO" id="GO:0000160">
    <property type="term" value="P:phosphorelay signal transduction system"/>
    <property type="evidence" value="ECO:0007669"/>
    <property type="project" value="InterPro"/>
</dbReference>
<dbReference type="SUPFAM" id="SSF52172">
    <property type="entry name" value="CheY-like"/>
    <property type="match status" value="1"/>
</dbReference>
<dbReference type="Gene3D" id="3.40.50.2300">
    <property type="match status" value="1"/>
</dbReference>
<evidence type="ECO:0000259" key="1">
    <source>
        <dbReference type="PROSITE" id="PS50110"/>
    </source>
</evidence>
<organism evidence="2">
    <name type="scientific">bioreactor metagenome</name>
    <dbReference type="NCBI Taxonomy" id="1076179"/>
    <lineage>
        <taxon>unclassified sequences</taxon>
        <taxon>metagenomes</taxon>
        <taxon>ecological metagenomes</taxon>
    </lineage>
</organism>
<dbReference type="InterPro" id="IPR001789">
    <property type="entry name" value="Sig_transdc_resp-reg_receiver"/>
</dbReference>
<dbReference type="InterPro" id="IPR011006">
    <property type="entry name" value="CheY-like_superfamily"/>
</dbReference>
<comment type="caution">
    <text evidence="2">The sequence shown here is derived from an EMBL/GenBank/DDBJ whole genome shotgun (WGS) entry which is preliminary data.</text>
</comment>
<dbReference type="PROSITE" id="PS50110">
    <property type="entry name" value="RESPONSE_REGULATORY"/>
    <property type="match status" value="1"/>
</dbReference>
<proteinExistence type="predicted"/>
<feature type="domain" description="Response regulatory" evidence="1">
    <location>
        <begin position="2"/>
        <end position="116"/>
    </location>
</feature>
<dbReference type="AlphaFoldDB" id="A0A644VSF6"/>
<dbReference type="Pfam" id="PF00072">
    <property type="entry name" value="Response_reg"/>
    <property type="match status" value="1"/>
</dbReference>
<name>A0A644VSF6_9ZZZZ</name>
<evidence type="ECO:0000313" key="2">
    <source>
        <dbReference type="EMBL" id="MPL94266.1"/>
    </source>
</evidence>
<sequence>MLIAALYGNREVLLGIEQLLNSFAEVETVFVFDSFQSVRDFLNRYDVDLIFIDADDSITDWRYLVQKFEEVNHKTKIVLLSSNADQSVRAYEAGVFDYLMKPVKKRQLTRVLQKALR</sequence>